<protein>
    <submittedName>
        <fullName evidence="7">Inner membrane protein YghQ</fullName>
    </submittedName>
</protein>
<sequence>MVSREPMSEPSSKPLLKRLAKNMSWMFLSQIFVGLFGLASLIFTARAVGPAAVGILALVDAYIQVMDRLFRLEPWQATIKYGSEALIEEDQNRFRQLIKMSVVTDCLGGLLAGSVAIMLAPRLAPFIGLSEPEGASYVTLVALGLFLSLRPTGIGVLRIFDRFDVLAISDMVIAGLRFVGVIIAFLLDLGIWAFVALLLMHQILTGLVAFFLALAELKKRNLHRFLSQPLRRAFAHNPGYLRFLWNSNFNVILRQSTQRLDILVVGALLDVTSVGFYQVGKRIMANVVRIGGPVRQVLYPEMTRLWAVGDFGRFWRLVRLVSLSVCGVSILVSIPLALKMPELAVLLFGPEFRGAAPVMTILMYAAIVYLGGLVLNPALLSMGLDSALVRTTIVATVIFAASFLPLLYWMGIEGIALSHLLFNLVWTVGCIFAIRSYLARKHET</sequence>
<evidence type="ECO:0000313" key="7">
    <source>
        <dbReference type="EMBL" id="SMX40576.1"/>
    </source>
</evidence>
<comment type="subcellular location">
    <subcellularLocation>
        <location evidence="1">Cell membrane</location>
        <topology evidence="1">Multi-pass membrane protein</topology>
    </subcellularLocation>
</comment>
<organism evidence="7 8">
    <name type="scientific">Ruegeria arenilitoris</name>
    <dbReference type="NCBI Taxonomy" id="1173585"/>
    <lineage>
        <taxon>Bacteria</taxon>
        <taxon>Pseudomonadati</taxon>
        <taxon>Pseudomonadota</taxon>
        <taxon>Alphaproteobacteria</taxon>
        <taxon>Rhodobacterales</taxon>
        <taxon>Roseobacteraceae</taxon>
        <taxon>Ruegeria</taxon>
    </lineage>
</organism>
<evidence type="ECO:0000256" key="2">
    <source>
        <dbReference type="ARBA" id="ARBA00022475"/>
    </source>
</evidence>
<dbReference type="GO" id="GO:0005886">
    <property type="term" value="C:plasma membrane"/>
    <property type="evidence" value="ECO:0007669"/>
    <property type="project" value="UniProtKB-SubCell"/>
</dbReference>
<proteinExistence type="predicted"/>
<name>A0A238KEX9_9RHOB</name>
<keyword evidence="5 6" id="KW-0472">Membrane</keyword>
<feature type="transmembrane region" description="Helical" evidence="6">
    <location>
        <begin position="165"/>
        <end position="185"/>
    </location>
</feature>
<evidence type="ECO:0000256" key="6">
    <source>
        <dbReference type="SAM" id="Phobius"/>
    </source>
</evidence>
<evidence type="ECO:0000256" key="4">
    <source>
        <dbReference type="ARBA" id="ARBA00022989"/>
    </source>
</evidence>
<keyword evidence="4 6" id="KW-1133">Transmembrane helix</keyword>
<dbReference type="AlphaFoldDB" id="A0A238KEX9"/>
<feature type="transmembrane region" description="Helical" evidence="6">
    <location>
        <begin position="191"/>
        <end position="215"/>
    </location>
</feature>
<feature type="transmembrane region" description="Helical" evidence="6">
    <location>
        <begin position="102"/>
        <end position="123"/>
    </location>
</feature>
<accession>A0A238KEX9</accession>
<evidence type="ECO:0000256" key="1">
    <source>
        <dbReference type="ARBA" id="ARBA00004651"/>
    </source>
</evidence>
<dbReference type="Proteomes" id="UP000202485">
    <property type="component" value="Unassembled WGS sequence"/>
</dbReference>
<dbReference type="EMBL" id="FXYG01000002">
    <property type="protein sequence ID" value="SMX40576.1"/>
    <property type="molecule type" value="Genomic_DNA"/>
</dbReference>
<feature type="transmembrane region" description="Helical" evidence="6">
    <location>
        <begin position="317"/>
        <end position="338"/>
    </location>
</feature>
<feature type="transmembrane region" description="Helical" evidence="6">
    <location>
        <begin position="135"/>
        <end position="153"/>
    </location>
</feature>
<gene>
    <name evidence="7" type="primary">yghQ</name>
    <name evidence="7" type="ORF">RUA8715_01713</name>
</gene>
<reference evidence="8" key="1">
    <citation type="submission" date="2017-05" db="EMBL/GenBank/DDBJ databases">
        <authorList>
            <person name="Rodrigo-Torres L."/>
            <person name="Arahal R. D."/>
            <person name="Lucena T."/>
        </authorList>
    </citation>
    <scope>NUCLEOTIDE SEQUENCE [LARGE SCALE GENOMIC DNA]</scope>
    <source>
        <strain evidence="8">CECT 8715</strain>
    </source>
</reference>
<feature type="transmembrane region" description="Helical" evidence="6">
    <location>
        <begin position="416"/>
        <end position="438"/>
    </location>
</feature>
<feature type="transmembrane region" description="Helical" evidence="6">
    <location>
        <begin position="25"/>
        <end position="45"/>
    </location>
</feature>
<dbReference type="PANTHER" id="PTHR30250:SF26">
    <property type="entry name" value="PSMA PROTEIN"/>
    <property type="match status" value="1"/>
</dbReference>
<feature type="transmembrane region" description="Helical" evidence="6">
    <location>
        <begin position="387"/>
        <end position="410"/>
    </location>
</feature>
<evidence type="ECO:0000256" key="5">
    <source>
        <dbReference type="ARBA" id="ARBA00023136"/>
    </source>
</evidence>
<dbReference type="Pfam" id="PF13440">
    <property type="entry name" value="Polysacc_synt_3"/>
    <property type="match status" value="1"/>
</dbReference>
<dbReference type="PANTHER" id="PTHR30250">
    <property type="entry name" value="PST FAMILY PREDICTED COLANIC ACID TRANSPORTER"/>
    <property type="match status" value="1"/>
</dbReference>
<keyword evidence="2" id="KW-1003">Cell membrane</keyword>
<keyword evidence="3 6" id="KW-0812">Transmembrane</keyword>
<evidence type="ECO:0000256" key="3">
    <source>
        <dbReference type="ARBA" id="ARBA00022692"/>
    </source>
</evidence>
<evidence type="ECO:0000313" key="8">
    <source>
        <dbReference type="Proteomes" id="UP000202485"/>
    </source>
</evidence>
<keyword evidence="8" id="KW-1185">Reference proteome</keyword>
<feature type="transmembrane region" description="Helical" evidence="6">
    <location>
        <begin position="358"/>
        <end position="380"/>
    </location>
</feature>
<dbReference type="InterPro" id="IPR050833">
    <property type="entry name" value="Poly_Biosynth_Transport"/>
</dbReference>